<feature type="transmembrane region" description="Helical" evidence="2">
    <location>
        <begin position="365"/>
        <end position="388"/>
    </location>
</feature>
<keyword evidence="2" id="KW-1133">Transmembrane helix</keyword>
<feature type="compositionally biased region" description="Polar residues" evidence="1">
    <location>
        <begin position="719"/>
        <end position="729"/>
    </location>
</feature>
<gene>
    <name evidence="3" type="ORF">CROQUDRAFT_667340</name>
</gene>
<protein>
    <submittedName>
        <fullName evidence="3">Uncharacterized protein</fullName>
    </submittedName>
</protein>
<proteinExistence type="predicted"/>
<evidence type="ECO:0000313" key="3">
    <source>
        <dbReference type="EMBL" id="KAG0152501.1"/>
    </source>
</evidence>
<feature type="transmembrane region" description="Helical" evidence="2">
    <location>
        <begin position="29"/>
        <end position="48"/>
    </location>
</feature>
<feature type="region of interest" description="Disordered" evidence="1">
    <location>
        <begin position="662"/>
        <end position="729"/>
    </location>
</feature>
<evidence type="ECO:0000313" key="4">
    <source>
        <dbReference type="Proteomes" id="UP000886653"/>
    </source>
</evidence>
<feature type="transmembrane region" description="Helical" evidence="2">
    <location>
        <begin position="290"/>
        <end position="314"/>
    </location>
</feature>
<keyword evidence="2" id="KW-0472">Membrane</keyword>
<feature type="transmembrane region" description="Helical" evidence="2">
    <location>
        <begin position="334"/>
        <end position="353"/>
    </location>
</feature>
<feature type="compositionally biased region" description="Polar residues" evidence="1">
    <location>
        <begin position="662"/>
        <end position="709"/>
    </location>
</feature>
<comment type="caution">
    <text evidence="3">The sequence shown here is derived from an EMBL/GenBank/DDBJ whole genome shotgun (WGS) entry which is preliminary data.</text>
</comment>
<dbReference type="EMBL" id="MU167208">
    <property type="protein sequence ID" value="KAG0152501.1"/>
    <property type="molecule type" value="Genomic_DNA"/>
</dbReference>
<dbReference type="OrthoDB" id="2498031at2759"/>
<keyword evidence="4" id="KW-1185">Reference proteome</keyword>
<feature type="region of interest" description="Disordered" evidence="1">
    <location>
        <begin position="420"/>
        <end position="444"/>
    </location>
</feature>
<accession>A0A9P6NS96</accession>
<keyword evidence="2" id="KW-0812">Transmembrane</keyword>
<name>A0A9P6NS96_9BASI</name>
<sequence length="729" mass="81564">MAKPDLKVSHNVPQSNFPLPKQPQIYHQLYQGIVICGIVFTTILLISMTLGKRKNKRHPIVIFFLVMAVLSYWNAILPWLIDVWNGKMYRPEIGGGAKVSQDSIQYVVCHINTILGSFFRAVMPSFAATFVGEALRIVLNIWRFTNPEVSGQTKSDELTLTIIPKLNDDQKESITVIHPESPDPTHMSPKMVRWDTYQTYDTEDNLPSRFEYTYPQILSSSVSRPQSVSYDMNQISNYLGPVTLCLIPLICGLPPLITTIIATSGPHQALIYADMVKCSALSNLVDSCTVVVLMFVLAFTVILSALTLSSFYILPGPTSILKTRNLDKTFLIRITMLSIISALGCLIIAVVKISSHQTYSWTLDLYFVLQPLLASATLVDVDCFLVWVRWLKILTLLNFLAPSVGKKWLRNLSEDLEPTNKTWTPPRPSYSRAHRPTSASTAGSIDLSDLEPIESSSRTRRISDMFTHGFGGLYQSFNRKRPGTANRVSWWTFPTRPNALPTDPPSAAILARTRAKSVGCDLGTSTEITFDTRPGRRKSDWTVKRPSEIERSRGRTRKISEMLSNGFGGVYHSFSRGSPELPRHVSLRSFTREGDLTGTSPLITRHQSQSVKCESGFQVSYSIPPTEISEPQQQRSQKISNMISNGFKIGRANRPFSRASTIVPTSESSHSTPFNTSNKTPQQETVDSLDSRVRSISQGHIKLSNSVGPEQTEKPLIRPQTTQSYLNRK</sequence>
<evidence type="ECO:0000256" key="1">
    <source>
        <dbReference type="SAM" id="MobiDB-lite"/>
    </source>
</evidence>
<reference evidence="3" key="1">
    <citation type="submission" date="2013-11" db="EMBL/GenBank/DDBJ databases">
        <title>Genome sequence of the fusiform rust pathogen reveals effectors for host alternation and coevolution with pine.</title>
        <authorList>
            <consortium name="DOE Joint Genome Institute"/>
            <person name="Smith K."/>
            <person name="Pendleton A."/>
            <person name="Kubisiak T."/>
            <person name="Anderson C."/>
            <person name="Salamov A."/>
            <person name="Aerts A."/>
            <person name="Riley R."/>
            <person name="Clum A."/>
            <person name="Lindquist E."/>
            <person name="Ence D."/>
            <person name="Campbell M."/>
            <person name="Kronenberg Z."/>
            <person name="Feau N."/>
            <person name="Dhillon B."/>
            <person name="Hamelin R."/>
            <person name="Burleigh J."/>
            <person name="Smith J."/>
            <person name="Yandell M."/>
            <person name="Nelson C."/>
            <person name="Grigoriev I."/>
            <person name="Davis J."/>
        </authorList>
    </citation>
    <scope>NUCLEOTIDE SEQUENCE</scope>
    <source>
        <strain evidence="3">G11</strain>
    </source>
</reference>
<organism evidence="3 4">
    <name type="scientific">Cronartium quercuum f. sp. fusiforme G11</name>
    <dbReference type="NCBI Taxonomy" id="708437"/>
    <lineage>
        <taxon>Eukaryota</taxon>
        <taxon>Fungi</taxon>
        <taxon>Dikarya</taxon>
        <taxon>Basidiomycota</taxon>
        <taxon>Pucciniomycotina</taxon>
        <taxon>Pucciniomycetes</taxon>
        <taxon>Pucciniales</taxon>
        <taxon>Coleosporiaceae</taxon>
        <taxon>Cronartium</taxon>
    </lineage>
</organism>
<dbReference type="AlphaFoldDB" id="A0A9P6NS96"/>
<dbReference type="Proteomes" id="UP000886653">
    <property type="component" value="Unassembled WGS sequence"/>
</dbReference>
<feature type="transmembrane region" description="Helical" evidence="2">
    <location>
        <begin position="60"/>
        <end position="81"/>
    </location>
</feature>
<evidence type="ECO:0000256" key="2">
    <source>
        <dbReference type="SAM" id="Phobius"/>
    </source>
</evidence>